<accession>A0ABM0XFV7</accession>
<dbReference type="Proteomes" id="UP000694864">
    <property type="component" value="Chromosome 19"/>
</dbReference>
<feature type="domain" description="UspA" evidence="3">
    <location>
        <begin position="211"/>
        <end position="350"/>
    </location>
</feature>
<evidence type="ECO:0000259" key="3">
    <source>
        <dbReference type="Pfam" id="PF00582"/>
    </source>
</evidence>
<feature type="transmembrane region" description="Helical" evidence="2">
    <location>
        <begin position="44"/>
        <end position="71"/>
    </location>
</feature>
<gene>
    <name evidence="5 6" type="primary">LOC104763741</name>
</gene>
<keyword evidence="2" id="KW-0472">Membrane</keyword>
<dbReference type="RefSeq" id="XP_010485411.1">
    <property type="nucleotide sequence ID" value="XM_010487109.2"/>
</dbReference>
<evidence type="ECO:0000256" key="2">
    <source>
        <dbReference type="SAM" id="Phobius"/>
    </source>
</evidence>
<dbReference type="InterPro" id="IPR006015">
    <property type="entry name" value="Universal_stress_UspA"/>
</dbReference>
<keyword evidence="2" id="KW-0812">Transmembrane</keyword>
<dbReference type="PANTHER" id="PTHR47710:SF2">
    <property type="entry name" value="UNIVERSAL STRESS PROTEIN A-LIKE PROTEIN"/>
    <property type="match status" value="1"/>
</dbReference>
<evidence type="ECO:0000313" key="5">
    <source>
        <dbReference type="RefSeq" id="XP_010485410.1"/>
    </source>
</evidence>
<dbReference type="InterPro" id="IPR044187">
    <property type="entry name" value="At3g01520-like_plant"/>
</dbReference>
<dbReference type="InterPro" id="IPR014729">
    <property type="entry name" value="Rossmann-like_a/b/a_fold"/>
</dbReference>
<dbReference type="Pfam" id="PF00582">
    <property type="entry name" value="Usp"/>
    <property type="match status" value="1"/>
</dbReference>
<feature type="region of interest" description="Disordered" evidence="1">
    <location>
        <begin position="88"/>
        <end position="148"/>
    </location>
</feature>
<evidence type="ECO:0000313" key="6">
    <source>
        <dbReference type="RefSeq" id="XP_010485411.1"/>
    </source>
</evidence>
<feature type="compositionally biased region" description="Basic and acidic residues" evidence="1">
    <location>
        <begin position="119"/>
        <end position="148"/>
    </location>
</feature>
<keyword evidence="4" id="KW-1185">Reference proteome</keyword>
<feature type="compositionally biased region" description="Polar residues" evidence="1">
    <location>
        <begin position="17"/>
        <end position="26"/>
    </location>
</feature>
<dbReference type="CDD" id="cd23659">
    <property type="entry name" value="USP_At3g01520-like"/>
    <property type="match status" value="1"/>
</dbReference>
<dbReference type="SUPFAM" id="SSF52402">
    <property type="entry name" value="Adenine nucleotide alpha hydrolases-like"/>
    <property type="match status" value="1"/>
</dbReference>
<dbReference type="RefSeq" id="XP_010485410.1">
    <property type="nucleotide sequence ID" value="XM_010487108.2"/>
</dbReference>
<feature type="region of interest" description="Disordered" evidence="1">
    <location>
        <begin position="1"/>
        <end position="30"/>
    </location>
</feature>
<dbReference type="InterPro" id="IPR006016">
    <property type="entry name" value="UspA"/>
</dbReference>
<dbReference type="GeneID" id="104763741"/>
<evidence type="ECO:0000313" key="4">
    <source>
        <dbReference type="Proteomes" id="UP000694864"/>
    </source>
</evidence>
<evidence type="ECO:0000256" key="1">
    <source>
        <dbReference type="SAM" id="MobiDB-lite"/>
    </source>
</evidence>
<name>A0ABM0XFV7_CAMSA</name>
<dbReference type="PANTHER" id="PTHR47710">
    <property type="entry name" value="ADENINE NUCLEOTIDE ALPHA HYDROLASES-LIKE SUPERFAMILY PROTEIN"/>
    <property type="match status" value="1"/>
</dbReference>
<keyword evidence="2" id="KW-1133">Transmembrane helix</keyword>
<reference evidence="4" key="1">
    <citation type="journal article" date="1997" name="Nucleic Acids Res.">
        <title>tRNAscan-SE: a program for improved detection of transfer RNA genes in genomic sequence.</title>
        <authorList>
            <person name="Lowe T.M."/>
            <person name="Eddy S.R."/>
        </authorList>
    </citation>
    <scope>NUCLEOTIDE SEQUENCE [LARGE SCALE GENOMIC DNA]</scope>
    <source>
        <strain evidence="4">r\DH55</strain>
    </source>
</reference>
<sequence length="363" mass="40694">MEEESQKPHRVSRKLEQSGSHCSSQGADEEPRSARCSRKRCRSWVAAGIADCVALCCCPCAVLNLLTLAFVKVPWMIGRKCVGRSKKKGRKREDRLHQQQQKRRSAEMVSGGGCCGGGDDDHRFVVERDGSLTKEGEERRGASLEGEETRISARVEAERVWLELYQIGHLGFERRFAEREKRGDSGDMGSEQPTKVMVAVNGSTIKEYPHPSISSKRAFEWTLEKIVRSNTCDFKILLLHVQVLDEDGFDDVDSIYASPDDFRSMRETNKAKGLHLLEFFVTKCHEIGVACEAWIKIGDPKDVICKEVTRVRPDFLVVGSRGLGRFQKVFVGTVSAFCVKHAECPVLTIKRNADETPSDLADD</sequence>
<reference evidence="4" key="2">
    <citation type="journal article" date="2014" name="Nat. Commun.">
        <title>The emerging biofuel crop Camelina sativa retains a highly undifferentiated hexaploid genome structure.</title>
        <authorList>
            <person name="Kagale S."/>
            <person name="Koh C."/>
            <person name="Nixon J."/>
            <person name="Bollina V."/>
            <person name="Clarke W.E."/>
            <person name="Tuteja R."/>
            <person name="Spillane C."/>
            <person name="Robinson S.J."/>
            <person name="Links M.G."/>
            <person name="Clarke C."/>
            <person name="Higgins E.E."/>
            <person name="Huebert T."/>
            <person name="Sharpe A.G."/>
            <person name="Parkin I.A."/>
        </authorList>
    </citation>
    <scope>NUCLEOTIDE SEQUENCE [LARGE SCALE GENOMIC DNA]</scope>
    <source>
        <strain evidence="4">r\DH55</strain>
    </source>
</reference>
<dbReference type="PRINTS" id="PR01438">
    <property type="entry name" value="UNVRSLSTRESS"/>
</dbReference>
<dbReference type="Gene3D" id="3.40.50.620">
    <property type="entry name" value="HUPs"/>
    <property type="match status" value="1"/>
</dbReference>
<reference evidence="5 6" key="3">
    <citation type="submission" date="2025-05" db="UniProtKB">
        <authorList>
            <consortium name="RefSeq"/>
        </authorList>
    </citation>
    <scope>IDENTIFICATION</scope>
    <source>
        <tissue evidence="5 6">Leaf</tissue>
    </source>
</reference>
<proteinExistence type="predicted"/>
<protein>
    <submittedName>
        <fullName evidence="5 6">Uncharacterized protein LOC104763741</fullName>
    </submittedName>
</protein>
<organism evidence="4 6">
    <name type="scientific">Camelina sativa</name>
    <name type="common">False flax</name>
    <name type="synonym">Myagrum sativum</name>
    <dbReference type="NCBI Taxonomy" id="90675"/>
    <lineage>
        <taxon>Eukaryota</taxon>
        <taxon>Viridiplantae</taxon>
        <taxon>Streptophyta</taxon>
        <taxon>Embryophyta</taxon>
        <taxon>Tracheophyta</taxon>
        <taxon>Spermatophyta</taxon>
        <taxon>Magnoliopsida</taxon>
        <taxon>eudicotyledons</taxon>
        <taxon>Gunneridae</taxon>
        <taxon>Pentapetalae</taxon>
        <taxon>rosids</taxon>
        <taxon>malvids</taxon>
        <taxon>Brassicales</taxon>
        <taxon>Brassicaceae</taxon>
        <taxon>Camelineae</taxon>
        <taxon>Camelina</taxon>
    </lineage>
</organism>